<protein>
    <submittedName>
        <fullName evidence="1">Uncharacterized protein</fullName>
    </submittedName>
</protein>
<proteinExistence type="predicted"/>
<evidence type="ECO:0000313" key="1">
    <source>
        <dbReference type="EMBL" id="KZP27092.1"/>
    </source>
</evidence>
<sequence>MFSGPSITKSRTSSESFYLKLGGVAAAELAHHSFGLPSIETTCRHIATEPLIASPKMPTHPEMAENLSHTFPSSTSSSSIAHCKGGFQIMHTNNILGICCDHGQGYRLKFKSMAQVNALRDGLADNKVHLAKESLAKYGAHPFVISGTCKHEDISDQKTLLDNACKAASDKSEDIGVSELHEKLGDMVLFNYLCGDEEITGDIDYKHILNRLHNTLLWLKCMTLDGVVLTPQVIKAHLLKAGIKDKYATNFLLSPADKQDVKLMYDLLTSIAMLPPCTPDDPVGEQQSRSILRLVGQLYAHLLDAYTNVDLSLHQQLTHLSAAAHLISSWLSMQKKRLYFNLMTMIKNMYFCVAKTQIDDPEGEFWIILLGSDPLETLFGTIHTINGIDSNVNQLQFANRSGSAVACSNILAEHPEWAKGISKP</sequence>
<dbReference type="EMBL" id="KV417510">
    <property type="protein sequence ID" value="KZP27092.1"/>
    <property type="molecule type" value="Genomic_DNA"/>
</dbReference>
<name>A0A166QFF7_9AGAM</name>
<evidence type="ECO:0000313" key="2">
    <source>
        <dbReference type="Proteomes" id="UP000076532"/>
    </source>
</evidence>
<gene>
    <name evidence="1" type="ORF">FIBSPDRAFT_909017</name>
</gene>
<keyword evidence="2" id="KW-1185">Reference proteome</keyword>
<organism evidence="1 2">
    <name type="scientific">Athelia psychrophila</name>
    <dbReference type="NCBI Taxonomy" id="1759441"/>
    <lineage>
        <taxon>Eukaryota</taxon>
        <taxon>Fungi</taxon>
        <taxon>Dikarya</taxon>
        <taxon>Basidiomycota</taxon>
        <taxon>Agaricomycotina</taxon>
        <taxon>Agaricomycetes</taxon>
        <taxon>Agaricomycetidae</taxon>
        <taxon>Atheliales</taxon>
        <taxon>Atheliaceae</taxon>
        <taxon>Athelia</taxon>
    </lineage>
</organism>
<accession>A0A166QFF7</accession>
<reference evidence="1 2" key="1">
    <citation type="journal article" date="2016" name="Mol. Biol. Evol.">
        <title>Comparative Genomics of Early-Diverging Mushroom-Forming Fungi Provides Insights into the Origins of Lignocellulose Decay Capabilities.</title>
        <authorList>
            <person name="Nagy L.G."/>
            <person name="Riley R."/>
            <person name="Tritt A."/>
            <person name="Adam C."/>
            <person name="Daum C."/>
            <person name="Floudas D."/>
            <person name="Sun H."/>
            <person name="Yadav J.S."/>
            <person name="Pangilinan J."/>
            <person name="Larsson K.H."/>
            <person name="Matsuura K."/>
            <person name="Barry K."/>
            <person name="Labutti K."/>
            <person name="Kuo R."/>
            <person name="Ohm R.A."/>
            <person name="Bhattacharya S.S."/>
            <person name="Shirouzu T."/>
            <person name="Yoshinaga Y."/>
            <person name="Martin F.M."/>
            <person name="Grigoriev I.V."/>
            <person name="Hibbett D.S."/>
        </authorList>
    </citation>
    <scope>NUCLEOTIDE SEQUENCE [LARGE SCALE GENOMIC DNA]</scope>
    <source>
        <strain evidence="1 2">CBS 109695</strain>
    </source>
</reference>
<dbReference type="OrthoDB" id="2691851at2759"/>
<dbReference type="Proteomes" id="UP000076532">
    <property type="component" value="Unassembled WGS sequence"/>
</dbReference>
<dbReference type="STRING" id="436010.A0A166QFF7"/>
<dbReference type="AlphaFoldDB" id="A0A166QFF7"/>